<reference evidence="30" key="1">
    <citation type="journal article" date="2023" name="Science">
        <title>Genome structures resolve the early diversification of teleost fishes.</title>
        <authorList>
            <person name="Parey E."/>
            <person name="Louis A."/>
            <person name="Montfort J."/>
            <person name="Bouchez O."/>
            <person name="Roques C."/>
            <person name="Iampietro C."/>
            <person name="Lluch J."/>
            <person name="Castinel A."/>
            <person name="Donnadieu C."/>
            <person name="Desvignes T."/>
            <person name="Floi Bucao C."/>
            <person name="Jouanno E."/>
            <person name="Wen M."/>
            <person name="Mejri S."/>
            <person name="Dirks R."/>
            <person name="Jansen H."/>
            <person name="Henkel C."/>
            <person name="Chen W.J."/>
            <person name="Zahm M."/>
            <person name="Cabau C."/>
            <person name="Klopp C."/>
            <person name="Thompson A.W."/>
            <person name="Robinson-Rechavi M."/>
            <person name="Braasch I."/>
            <person name="Lecointre G."/>
            <person name="Bobe J."/>
            <person name="Postlethwait J.H."/>
            <person name="Berthelot C."/>
            <person name="Roest Crollius H."/>
            <person name="Guiguen Y."/>
        </authorList>
    </citation>
    <scope>NUCLEOTIDE SEQUENCE</scope>
    <source>
        <strain evidence="30">WJC10195</strain>
    </source>
</reference>
<proteinExistence type="inferred from homology"/>
<dbReference type="InterPro" id="IPR003591">
    <property type="entry name" value="Leu-rich_rpt_typical-subtyp"/>
</dbReference>
<sequence length="1405" mass="155808">MARERNESCSCFHLLSTTAMFSLSELTSLPEWQGGCYKLLKPWWEVFMEYLVVVMLMVSVLAGTLLLARDGVPPIPHLAPPPANHHHNHTPHPQTRAEPPVQAPPPRGRRTHLDYQQYVYIAQSLVLLASGCFWFHFPRTSARIEHFLAILGKCCESPWTSRALSLTAQLESTQTRAEGGQNGWCGHGRGRTQAAATLPTPPLAPPPSQASPAWTQALTAPCWPGQHTAPTQDNTPQTSSLDRSDGEQARALFERVRRFRAHCESSDIIYKVYMAQTVFKVLKFVLIVSYTVPLLGSISFSHVCEPQAHALTGYSAFLCTHNLASVLRKLLLAYMGLLVLFGLLGIYTLCWICHRSLRRYSFQRVRESGVREPGVREPGSMQDVPDVCNDLAFLLHMADQYDPLLAQRLSVFLSPVSETQLLEESLDRQWDAERLRAMMTSDPHGHAQLQLVALPRLPRALSSLSQLHVLKLELIANAKLTAQVSNMTSLRVLHLYHCPAAVEPGALAVLQERLEALHLTFTQASEIPGWVYTLRGLQELHLTGRLGGEGGAGGGASGGRGWALGSLRQLRHLRTLVLRGALLQRVPGELAEVAGSLLRLEVRNDGARMLTLTGLRRVAGLAELSLQGCQLECLPSALLALGGLRGLDLRRNALRTLEGLLGLQHLRRLATLQLAHNRVLALPASVGMLRALELLDLSHNHLRGLPTALFTLPRLRCLLLAGNLLEELPAEVAALTPLAELDLGGNKLERLPTALPARLRTLDVSRNSLGALPAGLGALGELSRLDVRGNSLEALPAELGACAGLRGRRPAGRGLAPPLAARLRPGPPAAARLPPPPPPPSPWIRTPAQTQTPSPHSQQLSGASCLLWSHGYRYRYRYRSVLVCASESLKAVVPEISINLRPVHVERSGSLSRICNIIVRMAENDVENELLDYEEDDEPQGAPQSAVPTGQKEVKGSYVSIHSSGFRDFLLKPELLRAIVDCGFEHPSEVQHECIPQAILGMDILCQAKSGMGKTAVFVLATLQQIEPVDGQVSVLVMCHTRELAFQISKEYERFSKYMPTVKAAVFFGGLSIKKDEDVLKKNCPHIVVGTPGRTLALIRNKTLNLKYVKHFVLDECDKMLEQLDMRRDVQEIFKLTPHEKQCMMFSATLSKEIRPVCRKFMQDPMEVFVDDETKLTLHGLQQYYCKLKDSEKNRKLFDLLDVLEFNQVVIFVKSVQRCVALSQLLVEQNFPAIAIHRGMAQEERLSRYQQFKDFQRRILVATNLFGRGMDIERVNIVFNYDMPEDSDTYLHRGRVGRMKRDGPFSIPAEPAFRFHQDASLIVTSSAHSLSGRGYSEPDISPVARRPAPLSRLAILRRRILGRLRADWGPVSEAILFVEAQRALSTDALGLIYRRSGCCGCGWGR</sequence>
<evidence type="ECO:0000256" key="23">
    <source>
        <dbReference type="ARBA" id="ARBA00038213"/>
    </source>
</evidence>
<keyword evidence="18" id="KW-0539">Nucleus</keyword>
<evidence type="ECO:0000256" key="13">
    <source>
        <dbReference type="ARBA" id="ARBA00022840"/>
    </source>
</evidence>
<evidence type="ECO:0000256" key="5">
    <source>
        <dbReference type="ARBA" id="ARBA00022448"/>
    </source>
</evidence>
<dbReference type="CDD" id="cd18787">
    <property type="entry name" value="SF2_C_DEAD"/>
    <property type="match status" value="1"/>
</dbReference>
<evidence type="ECO:0000256" key="2">
    <source>
        <dbReference type="ARBA" id="ARBA00004651"/>
    </source>
</evidence>
<dbReference type="Pfam" id="PF00270">
    <property type="entry name" value="DEAD"/>
    <property type="match status" value="1"/>
</dbReference>
<dbReference type="FunFam" id="3.40.50.300:FF:000168">
    <property type="entry name" value="DEAD-box ATP-dependent RNA helicase 56-like"/>
    <property type="match status" value="1"/>
</dbReference>
<comment type="catalytic activity">
    <reaction evidence="22">
        <text>chloride(in) = chloride(out)</text>
        <dbReference type="Rhea" id="RHEA:29823"/>
        <dbReference type="ChEBI" id="CHEBI:17996"/>
    </reaction>
</comment>
<evidence type="ECO:0000256" key="15">
    <source>
        <dbReference type="ARBA" id="ARBA00023065"/>
    </source>
</evidence>
<keyword evidence="31" id="KW-1185">Reference proteome</keyword>
<keyword evidence="6" id="KW-1003">Cell membrane</keyword>
<dbReference type="InterPro" id="IPR021040">
    <property type="entry name" value="LRRC8_Pannexin-like"/>
</dbReference>
<protein>
    <recommendedName>
        <fullName evidence="4">RNA helicase</fullName>
        <ecNumber evidence="4">3.6.4.13</ecNumber>
    </recommendedName>
</protein>
<comment type="catalytic activity">
    <reaction evidence="21">
        <text>taurine(out) = taurine(in)</text>
        <dbReference type="Rhea" id="RHEA:66328"/>
        <dbReference type="ChEBI" id="CHEBI:507393"/>
    </reaction>
</comment>
<feature type="compositionally biased region" description="Pro residues" evidence="25">
    <location>
        <begin position="825"/>
        <end position="842"/>
    </location>
</feature>
<dbReference type="FunFam" id="3.40.50.300:FF:000111">
    <property type="entry name" value="DEAD-box ATP-dependent RNA helicase"/>
    <property type="match status" value="1"/>
</dbReference>
<evidence type="ECO:0000256" key="19">
    <source>
        <dbReference type="ARBA" id="ARBA00023303"/>
    </source>
</evidence>
<evidence type="ECO:0000256" key="16">
    <source>
        <dbReference type="ARBA" id="ARBA00023136"/>
    </source>
</evidence>
<dbReference type="SMART" id="SM00490">
    <property type="entry name" value="HELICc"/>
    <property type="match status" value="1"/>
</dbReference>
<keyword evidence="8 26" id="KW-0812">Transmembrane</keyword>
<evidence type="ECO:0000256" key="20">
    <source>
        <dbReference type="ARBA" id="ARBA00024145"/>
    </source>
</evidence>
<keyword evidence="5" id="KW-0813">Transport</keyword>
<keyword evidence="16 26" id="KW-0472">Membrane</keyword>
<dbReference type="PROSITE" id="PS51195">
    <property type="entry name" value="Q_MOTIF"/>
    <property type="match status" value="1"/>
</dbReference>
<dbReference type="GO" id="GO:0005524">
    <property type="term" value="F:ATP binding"/>
    <property type="evidence" value="ECO:0007669"/>
    <property type="project" value="UniProtKB-KW"/>
</dbReference>
<evidence type="ECO:0000256" key="26">
    <source>
        <dbReference type="SAM" id="Phobius"/>
    </source>
</evidence>
<keyword evidence="17" id="KW-1015">Disulfide bond</keyword>
<keyword evidence="9" id="KW-0677">Repeat</keyword>
<feature type="region of interest" description="Disordered" evidence="25">
    <location>
        <begin position="174"/>
        <end position="213"/>
    </location>
</feature>
<evidence type="ECO:0000259" key="29">
    <source>
        <dbReference type="PROSITE" id="PS51195"/>
    </source>
</evidence>
<dbReference type="SMART" id="SM00369">
    <property type="entry name" value="LRR_TYP"/>
    <property type="match status" value="8"/>
</dbReference>
<gene>
    <name evidence="30" type="ORF">SKAU_G00304100</name>
</gene>
<comment type="subcellular location">
    <subcellularLocation>
        <location evidence="2">Cell membrane</location>
        <topology evidence="2">Multi-pass membrane protein</topology>
    </subcellularLocation>
    <subcellularLocation>
        <location evidence="1">Nucleus</location>
    </subcellularLocation>
</comment>
<dbReference type="PROSITE" id="PS51450">
    <property type="entry name" value="LRR"/>
    <property type="match status" value="2"/>
</dbReference>
<organism evidence="30 31">
    <name type="scientific">Synaphobranchus kaupii</name>
    <name type="common">Kaup's arrowtooth eel</name>
    <dbReference type="NCBI Taxonomy" id="118154"/>
    <lineage>
        <taxon>Eukaryota</taxon>
        <taxon>Metazoa</taxon>
        <taxon>Chordata</taxon>
        <taxon>Craniata</taxon>
        <taxon>Vertebrata</taxon>
        <taxon>Euteleostomi</taxon>
        <taxon>Actinopterygii</taxon>
        <taxon>Neopterygii</taxon>
        <taxon>Teleostei</taxon>
        <taxon>Anguilliformes</taxon>
        <taxon>Synaphobranchidae</taxon>
        <taxon>Synaphobranchus</taxon>
    </lineage>
</organism>
<evidence type="ECO:0000259" key="27">
    <source>
        <dbReference type="PROSITE" id="PS51192"/>
    </source>
</evidence>
<keyword evidence="7" id="KW-0433">Leucine-rich repeat</keyword>
<keyword evidence="19" id="KW-0407">Ion channel</keyword>
<evidence type="ECO:0000256" key="7">
    <source>
        <dbReference type="ARBA" id="ARBA00022614"/>
    </source>
</evidence>
<dbReference type="PANTHER" id="PTHR47958">
    <property type="entry name" value="ATP-DEPENDENT RNA HELICASE DBP3"/>
    <property type="match status" value="1"/>
</dbReference>
<dbReference type="GO" id="GO:0005634">
    <property type="term" value="C:nucleus"/>
    <property type="evidence" value="ECO:0007669"/>
    <property type="project" value="UniProtKB-SubCell"/>
</dbReference>
<dbReference type="Pfam" id="PF12534">
    <property type="entry name" value="Pannexin_like"/>
    <property type="match status" value="1"/>
</dbReference>
<evidence type="ECO:0000256" key="12">
    <source>
        <dbReference type="ARBA" id="ARBA00022806"/>
    </source>
</evidence>
<dbReference type="EC" id="3.6.4.13" evidence="4"/>
<keyword evidence="14 26" id="KW-1133">Transmembrane helix</keyword>
<evidence type="ECO:0000256" key="6">
    <source>
        <dbReference type="ARBA" id="ARBA00022475"/>
    </source>
</evidence>
<evidence type="ECO:0000313" key="31">
    <source>
        <dbReference type="Proteomes" id="UP001152622"/>
    </source>
</evidence>
<dbReference type="Pfam" id="PF13855">
    <property type="entry name" value="LRR_8"/>
    <property type="match status" value="1"/>
</dbReference>
<feature type="transmembrane region" description="Helical" evidence="26">
    <location>
        <begin position="331"/>
        <end position="354"/>
    </location>
</feature>
<dbReference type="InterPro" id="IPR001611">
    <property type="entry name" value="Leu-rich_rpt"/>
</dbReference>
<feature type="domain" description="DEAD-box RNA helicase Q" evidence="29">
    <location>
        <begin position="964"/>
        <end position="992"/>
    </location>
</feature>
<accession>A0A9Q1EWF7</accession>
<dbReference type="Pfam" id="PF00271">
    <property type="entry name" value="Helicase_C"/>
    <property type="match status" value="1"/>
</dbReference>
<feature type="compositionally biased region" description="Pro residues" evidence="25">
    <location>
        <begin position="199"/>
        <end position="209"/>
    </location>
</feature>
<dbReference type="GO" id="GO:0016787">
    <property type="term" value="F:hydrolase activity"/>
    <property type="evidence" value="ECO:0007669"/>
    <property type="project" value="UniProtKB-KW"/>
</dbReference>
<feature type="transmembrane region" description="Helical" evidence="26">
    <location>
        <begin position="47"/>
        <end position="68"/>
    </location>
</feature>
<evidence type="ECO:0000256" key="14">
    <source>
        <dbReference type="ARBA" id="ARBA00022989"/>
    </source>
</evidence>
<dbReference type="InterPro" id="IPR001650">
    <property type="entry name" value="Helicase_C-like"/>
</dbReference>
<dbReference type="GO" id="GO:0034220">
    <property type="term" value="P:monoatomic ion transmembrane transport"/>
    <property type="evidence" value="ECO:0007669"/>
    <property type="project" value="UniProtKB-KW"/>
</dbReference>
<dbReference type="GO" id="GO:0005886">
    <property type="term" value="C:plasma membrane"/>
    <property type="evidence" value="ECO:0007669"/>
    <property type="project" value="UniProtKB-SubCell"/>
</dbReference>
<evidence type="ECO:0000256" key="3">
    <source>
        <dbReference type="ARBA" id="ARBA00010471"/>
    </source>
</evidence>
<dbReference type="InterPro" id="IPR011545">
    <property type="entry name" value="DEAD/DEAH_box_helicase_dom"/>
</dbReference>
<evidence type="ECO:0000256" key="9">
    <source>
        <dbReference type="ARBA" id="ARBA00022737"/>
    </source>
</evidence>
<evidence type="ECO:0000256" key="22">
    <source>
        <dbReference type="ARBA" id="ARBA00024167"/>
    </source>
</evidence>
<evidence type="ECO:0000256" key="8">
    <source>
        <dbReference type="ARBA" id="ARBA00022692"/>
    </source>
</evidence>
<evidence type="ECO:0000256" key="10">
    <source>
        <dbReference type="ARBA" id="ARBA00022741"/>
    </source>
</evidence>
<dbReference type="InterPro" id="IPR032675">
    <property type="entry name" value="LRR_dom_sf"/>
</dbReference>
<comment type="similarity">
    <text evidence="23">Belongs to the DEAD box helicase family. DECD subfamily.</text>
</comment>
<evidence type="ECO:0000259" key="28">
    <source>
        <dbReference type="PROSITE" id="PS51194"/>
    </source>
</evidence>
<dbReference type="GO" id="GO:0003676">
    <property type="term" value="F:nucleic acid binding"/>
    <property type="evidence" value="ECO:0007669"/>
    <property type="project" value="InterPro"/>
</dbReference>
<feature type="compositionally biased region" description="Polar residues" evidence="25">
    <location>
        <begin position="847"/>
        <end position="860"/>
    </location>
</feature>
<feature type="compositionally biased region" description="Low complexity" evidence="25">
    <location>
        <begin position="814"/>
        <end position="824"/>
    </location>
</feature>
<dbReference type="GO" id="GO:0009966">
    <property type="term" value="P:regulation of signal transduction"/>
    <property type="evidence" value="ECO:0007669"/>
    <property type="project" value="UniProtKB-ARBA"/>
</dbReference>
<evidence type="ECO:0000256" key="17">
    <source>
        <dbReference type="ARBA" id="ARBA00023157"/>
    </source>
</evidence>
<keyword evidence="10" id="KW-0547">Nucleotide-binding</keyword>
<dbReference type="SMART" id="SM00364">
    <property type="entry name" value="LRR_BAC"/>
    <property type="match status" value="6"/>
</dbReference>
<dbReference type="SUPFAM" id="SSF52047">
    <property type="entry name" value="RNI-like"/>
    <property type="match status" value="1"/>
</dbReference>
<dbReference type="CDD" id="cd17950">
    <property type="entry name" value="DEADc_DDX39"/>
    <property type="match status" value="1"/>
</dbReference>
<feature type="domain" description="Helicase ATP-binding" evidence="27">
    <location>
        <begin position="995"/>
        <end position="1168"/>
    </location>
</feature>
<keyword evidence="12" id="KW-0347">Helicase</keyword>
<evidence type="ECO:0000256" key="25">
    <source>
        <dbReference type="SAM" id="MobiDB-lite"/>
    </source>
</evidence>
<dbReference type="OrthoDB" id="676979at2759"/>
<dbReference type="InterPro" id="IPR027417">
    <property type="entry name" value="P-loop_NTPase"/>
</dbReference>
<evidence type="ECO:0000256" key="18">
    <source>
        <dbReference type="ARBA" id="ARBA00023242"/>
    </source>
</evidence>
<dbReference type="Gene3D" id="3.80.10.10">
    <property type="entry name" value="Ribonuclease Inhibitor"/>
    <property type="match status" value="1"/>
</dbReference>
<feature type="region of interest" description="Disordered" evidence="25">
    <location>
        <begin position="225"/>
        <end position="245"/>
    </location>
</feature>
<dbReference type="InterPro" id="IPR014001">
    <property type="entry name" value="Helicase_ATP-bd"/>
</dbReference>
<keyword evidence="11" id="KW-0378">Hydrolase</keyword>
<name>A0A9Q1EWF7_SYNKA</name>
<dbReference type="PROSITE" id="PS51192">
    <property type="entry name" value="HELICASE_ATP_BIND_1"/>
    <property type="match status" value="1"/>
</dbReference>
<evidence type="ECO:0000256" key="21">
    <source>
        <dbReference type="ARBA" id="ARBA00024158"/>
    </source>
</evidence>
<keyword evidence="15" id="KW-0406">Ion transport</keyword>
<dbReference type="GO" id="GO:0003724">
    <property type="term" value="F:RNA helicase activity"/>
    <property type="evidence" value="ECO:0007669"/>
    <property type="project" value="UniProtKB-EC"/>
</dbReference>
<dbReference type="SUPFAM" id="SSF52540">
    <property type="entry name" value="P-loop containing nucleoside triphosphate hydrolases"/>
    <property type="match status" value="1"/>
</dbReference>
<comment type="catalytic activity">
    <reaction evidence="20">
        <text>iodide(out) = iodide(in)</text>
        <dbReference type="Rhea" id="RHEA:66324"/>
        <dbReference type="ChEBI" id="CHEBI:16382"/>
    </reaction>
</comment>
<evidence type="ECO:0000256" key="24">
    <source>
        <dbReference type="PROSITE-ProRule" id="PRU00552"/>
    </source>
</evidence>
<dbReference type="EMBL" id="JAINUF010000012">
    <property type="protein sequence ID" value="KAJ8346217.1"/>
    <property type="molecule type" value="Genomic_DNA"/>
</dbReference>
<feature type="compositionally biased region" description="Polar residues" evidence="25">
    <location>
        <begin position="228"/>
        <end position="241"/>
    </location>
</feature>
<feature type="domain" description="Helicase C-terminal" evidence="28">
    <location>
        <begin position="1196"/>
        <end position="1351"/>
    </location>
</feature>
<feature type="region of interest" description="Disordered" evidence="25">
    <location>
        <begin position="814"/>
        <end position="860"/>
    </location>
</feature>
<feature type="transmembrane region" description="Helical" evidence="26">
    <location>
        <begin position="118"/>
        <end position="137"/>
    </location>
</feature>
<evidence type="ECO:0000313" key="30">
    <source>
        <dbReference type="EMBL" id="KAJ8346217.1"/>
    </source>
</evidence>
<dbReference type="Proteomes" id="UP001152622">
    <property type="component" value="Chromosome 12"/>
</dbReference>
<dbReference type="PROSITE" id="PS51194">
    <property type="entry name" value="HELICASE_CTER"/>
    <property type="match status" value="1"/>
</dbReference>
<dbReference type="Gene3D" id="3.40.50.300">
    <property type="entry name" value="P-loop containing nucleotide triphosphate hydrolases"/>
    <property type="match status" value="2"/>
</dbReference>
<comment type="similarity">
    <text evidence="3">Belongs to the LRRC8 family.</text>
</comment>
<keyword evidence="13" id="KW-0067">ATP-binding</keyword>
<dbReference type="InterPro" id="IPR014014">
    <property type="entry name" value="RNA_helicase_DEAD_Q_motif"/>
</dbReference>
<evidence type="ECO:0000256" key="4">
    <source>
        <dbReference type="ARBA" id="ARBA00012552"/>
    </source>
</evidence>
<evidence type="ECO:0000256" key="11">
    <source>
        <dbReference type="ARBA" id="ARBA00022801"/>
    </source>
</evidence>
<comment type="caution">
    <text evidence="30">The sequence shown here is derived from an EMBL/GenBank/DDBJ whole genome shotgun (WGS) entry which is preliminary data.</text>
</comment>
<feature type="short sequence motif" description="Q motif" evidence="24">
    <location>
        <begin position="964"/>
        <end position="992"/>
    </location>
</feature>
<dbReference type="SMART" id="SM00487">
    <property type="entry name" value="DEXDc"/>
    <property type="match status" value="1"/>
</dbReference>
<feature type="region of interest" description="Disordered" evidence="25">
    <location>
        <begin position="77"/>
        <end position="108"/>
    </location>
</feature>
<evidence type="ECO:0000256" key="1">
    <source>
        <dbReference type="ARBA" id="ARBA00004123"/>
    </source>
</evidence>